<accession>A0A1B9J2B1</accession>
<dbReference type="PANTHER" id="PTHR39214">
    <property type="entry name" value="MICROBODY (PEROXISOME) BIOGENESIS PROTEIN PEROXIN 8 (EUROFUNG)"/>
    <property type="match status" value="1"/>
</dbReference>
<dbReference type="InterPro" id="IPR055334">
    <property type="entry name" value="PEX8-like"/>
</dbReference>
<reference evidence="1 2" key="1">
    <citation type="submission" date="2013-07" db="EMBL/GenBank/DDBJ databases">
        <title>The Genome Sequence of Kwoniella mangroviensis CBS10435.</title>
        <authorList>
            <consortium name="The Broad Institute Genome Sequencing Platform"/>
            <person name="Cuomo C."/>
            <person name="Litvintseva A."/>
            <person name="Chen Y."/>
            <person name="Heitman J."/>
            <person name="Sun S."/>
            <person name="Springer D."/>
            <person name="Dromer F."/>
            <person name="Young S.K."/>
            <person name="Zeng Q."/>
            <person name="Gargeya S."/>
            <person name="Fitzgerald M."/>
            <person name="Abouelleil A."/>
            <person name="Alvarado L."/>
            <person name="Berlin A.M."/>
            <person name="Chapman S.B."/>
            <person name="Dewar J."/>
            <person name="Goldberg J."/>
            <person name="Griggs A."/>
            <person name="Gujja S."/>
            <person name="Hansen M."/>
            <person name="Howarth C."/>
            <person name="Imamovic A."/>
            <person name="Larimer J."/>
            <person name="McCowan C."/>
            <person name="Murphy C."/>
            <person name="Pearson M."/>
            <person name="Priest M."/>
            <person name="Roberts A."/>
            <person name="Saif S."/>
            <person name="Shea T."/>
            <person name="Sykes S."/>
            <person name="Wortman J."/>
            <person name="Nusbaum C."/>
            <person name="Birren B."/>
        </authorList>
    </citation>
    <scope>NUCLEOTIDE SEQUENCE [LARGE SCALE GENOMIC DNA]</scope>
    <source>
        <strain evidence="1 2">CBS 10435</strain>
    </source>
</reference>
<dbReference type="OrthoDB" id="2357318at2759"/>
<evidence type="ECO:0000313" key="2">
    <source>
        <dbReference type="Proteomes" id="UP000092583"/>
    </source>
</evidence>
<organism evidence="1 2">
    <name type="scientific">Kwoniella mangroviensis CBS 10435</name>
    <dbReference type="NCBI Taxonomy" id="1331196"/>
    <lineage>
        <taxon>Eukaryota</taxon>
        <taxon>Fungi</taxon>
        <taxon>Dikarya</taxon>
        <taxon>Basidiomycota</taxon>
        <taxon>Agaricomycotina</taxon>
        <taxon>Tremellomycetes</taxon>
        <taxon>Tremellales</taxon>
        <taxon>Cryptococcaceae</taxon>
        <taxon>Kwoniella</taxon>
    </lineage>
</organism>
<evidence type="ECO:0000313" key="1">
    <source>
        <dbReference type="EMBL" id="OCF61794.1"/>
    </source>
</evidence>
<sequence>MTSIATASASTPPTSDLLSILPQLLTTLQSPTSISIPPATLLGAITHFLSQIDSPHLHDFISALISSPTLWSHNGISAEDIRNAIRLSIPARISKIHQETADVYFKETRRRRKAREWLGVWLDSLSDDQDGTGAIQTRIGLLQGLDDTPEIDWGKGRVKLEETMILSLAEKFQTPSTPDCGDLIAVIPHIAVDRLQALDIKAVTSQIESNLYQELDHFSPSTETVVLNLSRALARSWEVSYSGGPSSRKYAKERMISFCEQMQEKTENLESEWQGNSGSKTEDANDPVWLKNKTTFFSFLTVASTIIDIVLSHPNNSIPTDRNGLDPLSAADIAINLLTTLGSFAYFTDTNQGTFENYYKILYASLDIASGQGGDEGVSALFEKLCREGKMSDAKAGYVLVLGEELIHHLGKKEIDLLLPLAERHAHKPTHKGSFEASHAFLLALIRTSSEGLSRNDAQTAFFDSLLPNYINIIIKQYSQKHISSEQFRQAFPLIVESASKRSPPSVAFCLSYLSTLKPNPDIRHIRVTITPFIDSARLPGYLEDLAQMILTTEKNSEERMDLTRNAFEMVVKDLSDKNKHVGIDWWINWKDRFAGRGKEVGFIRSRL</sequence>
<dbReference type="Proteomes" id="UP000092583">
    <property type="component" value="Unassembled WGS sequence"/>
</dbReference>
<protein>
    <submittedName>
        <fullName evidence="1">Uncharacterized protein</fullName>
    </submittedName>
</protein>
<reference evidence="2" key="2">
    <citation type="submission" date="2013-12" db="EMBL/GenBank/DDBJ databases">
        <title>Evolution of pathogenesis and genome organization in the Tremellales.</title>
        <authorList>
            <person name="Cuomo C."/>
            <person name="Litvintseva A."/>
            <person name="Heitman J."/>
            <person name="Chen Y."/>
            <person name="Sun S."/>
            <person name="Springer D."/>
            <person name="Dromer F."/>
            <person name="Young S."/>
            <person name="Zeng Q."/>
            <person name="Chapman S."/>
            <person name="Gujja S."/>
            <person name="Saif S."/>
            <person name="Birren B."/>
        </authorList>
    </citation>
    <scope>NUCLEOTIDE SEQUENCE [LARGE SCALE GENOMIC DNA]</scope>
    <source>
        <strain evidence="2">CBS 10435</strain>
    </source>
</reference>
<dbReference type="PANTHER" id="PTHR39214:SF1">
    <property type="entry name" value="MICROBODY (PEROXISOME) BIOGENESIS PROTEIN PEROXIN 8 (EUROFUNG)"/>
    <property type="match status" value="1"/>
</dbReference>
<gene>
    <name evidence="1" type="ORF">L486_01455</name>
</gene>
<proteinExistence type="predicted"/>
<dbReference type="AlphaFoldDB" id="A0A1B9J2B1"/>
<dbReference type="EMBL" id="KI669459">
    <property type="protein sequence ID" value="OCF61794.1"/>
    <property type="molecule type" value="Genomic_DNA"/>
</dbReference>
<dbReference type="STRING" id="1331196.A0A1B9J2B1"/>
<keyword evidence="2" id="KW-1185">Reference proteome</keyword>
<name>A0A1B9J2B1_9TREE</name>